<dbReference type="RefSeq" id="WP_340356540.1">
    <property type="nucleotide sequence ID" value="NZ_JBBKZU010000003.1"/>
</dbReference>
<dbReference type="Pfam" id="PF13411">
    <property type="entry name" value="MerR_1"/>
    <property type="match status" value="1"/>
</dbReference>
<protein>
    <submittedName>
        <fullName evidence="3">Cd(II)/Pb(II)-responsive transcriptional regulator</fullName>
    </submittedName>
</protein>
<dbReference type="Proteomes" id="UP001365846">
    <property type="component" value="Unassembled WGS sequence"/>
</dbReference>
<dbReference type="SUPFAM" id="SSF46955">
    <property type="entry name" value="Putative DNA-binding domain"/>
    <property type="match status" value="1"/>
</dbReference>
<dbReference type="InterPro" id="IPR000551">
    <property type="entry name" value="MerR-type_HTH_dom"/>
</dbReference>
<dbReference type="Gene3D" id="1.10.1660.10">
    <property type="match status" value="1"/>
</dbReference>
<evidence type="ECO:0000259" key="2">
    <source>
        <dbReference type="PROSITE" id="PS50937"/>
    </source>
</evidence>
<dbReference type="EMBL" id="JBBKZU010000003">
    <property type="protein sequence ID" value="MEJ8811234.1"/>
    <property type="molecule type" value="Genomic_DNA"/>
</dbReference>
<organism evidence="3 4">
    <name type="scientific">Variovorax ureilyticus</name>
    <dbReference type="NCBI Taxonomy" id="1836198"/>
    <lineage>
        <taxon>Bacteria</taxon>
        <taxon>Pseudomonadati</taxon>
        <taxon>Pseudomonadota</taxon>
        <taxon>Betaproteobacteria</taxon>
        <taxon>Burkholderiales</taxon>
        <taxon>Comamonadaceae</taxon>
        <taxon>Variovorax</taxon>
    </lineage>
</organism>
<dbReference type="SMART" id="SM00422">
    <property type="entry name" value="HTH_MERR"/>
    <property type="match status" value="1"/>
</dbReference>
<keyword evidence="1" id="KW-0238">DNA-binding</keyword>
<evidence type="ECO:0000313" key="4">
    <source>
        <dbReference type="Proteomes" id="UP001365846"/>
    </source>
</evidence>
<reference evidence="3 4" key="1">
    <citation type="submission" date="2024-03" db="EMBL/GenBank/DDBJ databases">
        <title>Novel species of the genus Variovorax.</title>
        <authorList>
            <person name="Liu Q."/>
            <person name="Xin Y.-H."/>
        </authorList>
    </citation>
    <scope>NUCLEOTIDE SEQUENCE [LARGE SCALE GENOMIC DNA]</scope>
    <source>
        <strain evidence="3 4">KACC 18899</strain>
    </source>
</reference>
<name>A0ABU8VE96_9BURK</name>
<dbReference type="PRINTS" id="PR00040">
    <property type="entry name" value="HTHMERR"/>
</dbReference>
<evidence type="ECO:0000313" key="3">
    <source>
        <dbReference type="EMBL" id="MEJ8811234.1"/>
    </source>
</evidence>
<dbReference type="InterPro" id="IPR011791">
    <property type="entry name" value="CadR-PbrR"/>
</dbReference>
<dbReference type="PROSITE" id="PS50937">
    <property type="entry name" value="HTH_MERR_2"/>
    <property type="match status" value="1"/>
</dbReference>
<dbReference type="PANTHER" id="PTHR30204:SF92">
    <property type="entry name" value="HTH-TYPE TRANSCRIPTIONAL REGULATOR ZNTR"/>
    <property type="match status" value="1"/>
</dbReference>
<dbReference type="PANTHER" id="PTHR30204">
    <property type="entry name" value="REDOX-CYCLING DRUG-SENSING TRANSCRIPTIONAL ACTIVATOR SOXR"/>
    <property type="match status" value="1"/>
</dbReference>
<evidence type="ECO:0000256" key="1">
    <source>
        <dbReference type="ARBA" id="ARBA00023125"/>
    </source>
</evidence>
<keyword evidence="4" id="KW-1185">Reference proteome</keyword>
<dbReference type="PROSITE" id="PS00552">
    <property type="entry name" value="HTH_MERR_1"/>
    <property type="match status" value="1"/>
</dbReference>
<gene>
    <name evidence="3" type="ORF">WKW77_09155</name>
</gene>
<comment type="caution">
    <text evidence="3">The sequence shown here is derived from an EMBL/GenBank/DDBJ whole genome shotgun (WGS) entry which is preliminary data.</text>
</comment>
<proteinExistence type="predicted"/>
<dbReference type="CDD" id="cd04784">
    <property type="entry name" value="HTH_CadR-PbrR"/>
    <property type="match status" value="1"/>
</dbReference>
<feature type="domain" description="HTH merR-type" evidence="2">
    <location>
        <begin position="18"/>
        <end position="87"/>
    </location>
</feature>
<dbReference type="InterPro" id="IPR047057">
    <property type="entry name" value="MerR_fam"/>
</dbReference>
<accession>A0ABU8VE96</accession>
<dbReference type="InterPro" id="IPR009061">
    <property type="entry name" value="DNA-bd_dom_put_sf"/>
</dbReference>
<sequence length="164" mass="18245">MSSPRFTMPDESHAAAAAYRIGDAAARSGVSAANIRYYEKEGLITPQGRADNSYRVYGDGDVHRLRFIRLCRAMDMSLDEVRTLLALDLRSKADCDAACVTLDAHLGHVRERLRELRSLEKDLIALRDCCDGTDAECHIIGTLHARADRESPPEPPRARATRHV</sequence>